<sequence>MRRLRALKLDLMVTLEKAKLFVHN</sequence>
<evidence type="ECO:0000313" key="1">
    <source>
        <dbReference type="EMBL" id="JAH44946.1"/>
    </source>
</evidence>
<dbReference type="EMBL" id="GBXM01063631">
    <property type="protein sequence ID" value="JAH44946.1"/>
    <property type="molecule type" value="Transcribed_RNA"/>
</dbReference>
<organism evidence="1">
    <name type="scientific">Anguilla anguilla</name>
    <name type="common">European freshwater eel</name>
    <name type="synonym">Muraena anguilla</name>
    <dbReference type="NCBI Taxonomy" id="7936"/>
    <lineage>
        <taxon>Eukaryota</taxon>
        <taxon>Metazoa</taxon>
        <taxon>Chordata</taxon>
        <taxon>Craniata</taxon>
        <taxon>Vertebrata</taxon>
        <taxon>Euteleostomi</taxon>
        <taxon>Actinopterygii</taxon>
        <taxon>Neopterygii</taxon>
        <taxon>Teleostei</taxon>
        <taxon>Anguilliformes</taxon>
        <taxon>Anguillidae</taxon>
        <taxon>Anguilla</taxon>
    </lineage>
</organism>
<reference evidence="1" key="1">
    <citation type="submission" date="2014-11" db="EMBL/GenBank/DDBJ databases">
        <authorList>
            <person name="Amaro Gonzalez C."/>
        </authorList>
    </citation>
    <scope>NUCLEOTIDE SEQUENCE</scope>
</reference>
<dbReference type="AlphaFoldDB" id="A0A0E9SUH4"/>
<proteinExistence type="predicted"/>
<reference evidence="1" key="2">
    <citation type="journal article" date="2015" name="Fish Shellfish Immunol.">
        <title>Early steps in the European eel (Anguilla anguilla)-Vibrio vulnificus interaction in the gills: Role of the RtxA13 toxin.</title>
        <authorList>
            <person name="Callol A."/>
            <person name="Pajuelo D."/>
            <person name="Ebbesson L."/>
            <person name="Teles M."/>
            <person name="MacKenzie S."/>
            <person name="Amaro C."/>
        </authorList>
    </citation>
    <scope>NUCLEOTIDE SEQUENCE</scope>
</reference>
<accession>A0A0E9SUH4</accession>
<protein>
    <submittedName>
        <fullName evidence="1">Uncharacterized protein</fullName>
    </submittedName>
</protein>
<name>A0A0E9SUH4_ANGAN</name>